<dbReference type="AlphaFoldDB" id="A0A6A6AGR7"/>
<organism evidence="1 2">
    <name type="scientific">Dothidotthia symphoricarpi CBS 119687</name>
    <dbReference type="NCBI Taxonomy" id="1392245"/>
    <lineage>
        <taxon>Eukaryota</taxon>
        <taxon>Fungi</taxon>
        <taxon>Dikarya</taxon>
        <taxon>Ascomycota</taxon>
        <taxon>Pezizomycotina</taxon>
        <taxon>Dothideomycetes</taxon>
        <taxon>Pleosporomycetidae</taxon>
        <taxon>Pleosporales</taxon>
        <taxon>Dothidotthiaceae</taxon>
        <taxon>Dothidotthia</taxon>
    </lineage>
</organism>
<reference evidence="1" key="1">
    <citation type="journal article" date="2020" name="Stud. Mycol.">
        <title>101 Dothideomycetes genomes: a test case for predicting lifestyles and emergence of pathogens.</title>
        <authorList>
            <person name="Haridas S."/>
            <person name="Albert R."/>
            <person name="Binder M."/>
            <person name="Bloem J."/>
            <person name="Labutti K."/>
            <person name="Salamov A."/>
            <person name="Andreopoulos B."/>
            <person name="Baker S."/>
            <person name="Barry K."/>
            <person name="Bills G."/>
            <person name="Bluhm B."/>
            <person name="Cannon C."/>
            <person name="Castanera R."/>
            <person name="Culley D."/>
            <person name="Daum C."/>
            <person name="Ezra D."/>
            <person name="Gonzalez J."/>
            <person name="Henrissat B."/>
            <person name="Kuo A."/>
            <person name="Liang C."/>
            <person name="Lipzen A."/>
            <person name="Lutzoni F."/>
            <person name="Magnuson J."/>
            <person name="Mondo S."/>
            <person name="Nolan M."/>
            <person name="Ohm R."/>
            <person name="Pangilinan J."/>
            <person name="Park H.-J."/>
            <person name="Ramirez L."/>
            <person name="Alfaro M."/>
            <person name="Sun H."/>
            <person name="Tritt A."/>
            <person name="Yoshinaga Y."/>
            <person name="Zwiers L.-H."/>
            <person name="Turgeon B."/>
            <person name="Goodwin S."/>
            <person name="Spatafora J."/>
            <person name="Crous P."/>
            <person name="Grigoriev I."/>
        </authorList>
    </citation>
    <scope>NUCLEOTIDE SEQUENCE</scope>
    <source>
        <strain evidence="1">CBS 119687</strain>
    </source>
</reference>
<dbReference type="EMBL" id="ML977503">
    <property type="protein sequence ID" value="KAF2131129.1"/>
    <property type="molecule type" value="Genomic_DNA"/>
</dbReference>
<dbReference type="RefSeq" id="XP_033525516.1">
    <property type="nucleotide sequence ID" value="XM_033662568.1"/>
</dbReference>
<sequence length="254" mass="28695">MCVTGGWSMRFVSSCLIPCRVVSFLFREFFISASQHNTTRSRKVRQQPHKKKNNILISVNLGSLCLNPAKGKSVIEDIIIKTHIYKHTRKPSSISVDCVSACACALQAPKKKLQYAPAPRCRFGYQINSAPNIAKKENKKTKTKQTPMGIRSLSHLWLGSQIFRKTRLTKRASSGRKSNRNRVLFIFISLLGATHGVMERLPPPSCRKQWYRSGYAKKQRAGPCLIFVVTRIAKIVVSESIERSRSKMGCENPE</sequence>
<evidence type="ECO:0000313" key="1">
    <source>
        <dbReference type="EMBL" id="KAF2131129.1"/>
    </source>
</evidence>
<evidence type="ECO:0000313" key="2">
    <source>
        <dbReference type="Proteomes" id="UP000799771"/>
    </source>
</evidence>
<protein>
    <submittedName>
        <fullName evidence="1">Uncharacterized protein</fullName>
    </submittedName>
</protein>
<gene>
    <name evidence="1" type="ORF">P153DRAFT_211624</name>
</gene>
<keyword evidence="2" id="KW-1185">Reference proteome</keyword>
<dbReference type="GeneID" id="54403000"/>
<accession>A0A6A6AGR7</accession>
<proteinExistence type="predicted"/>
<dbReference type="Proteomes" id="UP000799771">
    <property type="component" value="Unassembled WGS sequence"/>
</dbReference>
<name>A0A6A6AGR7_9PLEO</name>